<keyword evidence="3" id="KW-1185">Reference proteome</keyword>
<feature type="region of interest" description="Disordered" evidence="1">
    <location>
        <begin position="1"/>
        <end position="39"/>
    </location>
</feature>
<comment type="caution">
    <text evidence="2">The sequence shown here is derived from an EMBL/GenBank/DDBJ whole genome shotgun (WGS) entry which is preliminary data.</text>
</comment>
<gene>
    <name evidence="2" type="ORF">NLJ89_g12379</name>
</gene>
<organism evidence="2 3">
    <name type="scientific">Agrocybe chaxingu</name>
    <dbReference type="NCBI Taxonomy" id="84603"/>
    <lineage>
        <taxon>Eukaryota</taxon>
        <taxon>Fungi</taxon>
        <taxon>Dikarya</taxon>
        <taxon>Basidiomycota</taxon>
        <taxon>Agaricomycotina</taxon>
        <taxon>Agaricomycetes</taxon>
        <taxon>Agaricomycetidae</taxon>
        <taxon>Agaricales</taxon>
        <taxon>Agaricineae</taxon>
        <taxon>Strophariaceae</taxon>
        <taxon>Agrocybe</taxon>
    </lineage>
</organism>
<dbReference type="Proteomes" id="UP001148786">
    <property type="component" value="Unassembled WGS sequence"/>
</dbReference>
<sequence>MHLTLAPPDTNGDEEDAARSNGRERSETPRSGHRFGTSTASRRLSMGLAQAGGLVLWPSTFIPMDHFEIEIHASKHLRMLLSCKNFLLEHAIEATDDEEIDEESVMEALWEYESFLRHRFNPPPPSPPPSEPTDPILVDDTASIRGSIAESVCSDNQEAMWEIQSCVPHTNTLPFSRAHD</sequence>
<dbReference type="EMBL" id="JANKHO010004162">
    <property type="protein sequence ID" value="KAJ3478433.1"/>
    <property type="molecule type" value="Genomic_DNA"/>
</dbReference>
<evidence type="ECO:0000313" key="3">
    <source>
        <dbReference type="Proteomes" id="UP001148786"/>
    </source>
</evidence>
<accession>A0A9W8JLZ3</accession>
<protein>
    <submittedName>
        <fullName evidence="2">Uncharacterized protein</fullName>
    </submittedName>
</protein>
<feature type="compositionally biased region" description="Basic and acidic residues" evidence="1">
    <location>
        <begin position="17"/>
        <end position="30"/>
    </location>
</feature>
<reference evidence="2" key="1">
    <citation type="submission" date="2022-07" db="EMBL/GenBank/DDBJ databases">
        <title>Genome Sequence of Agrocybe chaxingu.</title>
        <authorList>
            <person name="Buettner E."/>
        </authorList>
    </citation>
    <scope>NUCLEOTIDE SEQUENCE</scope>
    <source>
        <strain evidence="2">MP-N11</strain>
    </source>
</reference>
<dbReference type="OrthoDB" id="2013972at2759"/>
<evidence type="ECO:0000313" key="2">
    <source>
        <dbReference type="EMBL" id="KAJ3478433.1"/>
    </source>
</evidence>
<evidence type="ECO:0000256" key="1">
    <source>
        <dbReference type="SAM" id="MobiDB-lite"/>
    </source>
</evidence>
<proteinExistence type="predicted"/>
<name>A0A9W8JLZ3_9AGAR</name>
<dbReference type="AlphaFoldDB" id="A0A9W8JLZ3"/>